<evidence type="ECO:0000256" key="1">
    <source>
        <dbReference type="ARBA" id="ARBA00004651"/>
    </source>
</evidence>
<dbReference type="AlphaFoldDB" id="A0A0G0C2H2"/>
<feature type="transmembrane region" description="Helical" evidence="6">
    <location>
        <begin position="251"/>
        <end position="273"/>
    </location>
</feature>
<dbReference type="PANTHER" id="PTHR30250">
    <property type="entry name" value="PST FAMILY PREDICTED COLANIC ACID TRANSPORTER"/>
    <property type="match status" value="1"/>
</dbReference>
<keyword evidence="4 6" id="KW-1133">Transmembrane helix</keyword>
<dbReference type="STRING" id="1618350.UR67_C0001G0160"/>
<proteinExistence type="predicted"/>
<comment type="caution">
    <text evidence="7">The sequence shown here is derived from an EMBL/GenBank/DDBJ whole genome shotgun (WGS) entry which is preliminary data.</text>
</comment>
<feature type="transmembrane region" description="Helical" evidence="6">
    <location>
        <begin position="81"/>
        <end position="105"/>
    </location>
</feature>
<feature type="transmembrane region" description="Helical" evidence="6">
    <location>
        <begin position="421"/>
        <end position="438"/>
    </location>
</feature>
<dbReference type="EMBL" id="LBQB01000001">
    <property type="protein sequence ID" value="KKP70251.1"/>
    <property type="molecule type" value="Genomic_DNA"/>
</dbReference>
<sequence>MSESHRIVKNTIFLSIANTLPRITQMIVIFIAARLIGDVGLGKYYTIASVVALTNLFSDLGISTSFTKEVSIKKDQASKYFVNLFVVKLFLGCVTYLSLIVITYFLNYSIDIMNAAYIYGIYMAFWAFSGLFLSLFQAFEEMKYSALLWGVSGILNLVISVFLLYNGANFMSPVWGLTVGSVVSFIIGALIVRGQIKFSLSYLDWNFLKQNLKLAFPFAINSIFSSIYFRINSIILSKLVTEQVMGWFGSAFKMLDNLLILPQFFLGAVYPVMCRLYRESQERFRSILNQSLRVIAIGSFPISIGLFMLSQKTILFLYGPDFIGGTLSLEILSFALLAIFFTSFQVITLMSMGKMKIVNLVGGINIFLNSFLSYVLISTWGANLSLNGAALSTLVCEVFGLIIFTIYFLKKGLFNKESFYLLFKPIISGTIMGVIVYLIRDGNIFISVIVGIVVYFGVLLLMKGLSEKELKIVKSLFKKNDLTKVENVE</sequence>
<feature type="transmembrane region" description="Helical" evidence="6">
    <location>
        <begin position="294"/>
        <end position="319"/>
    </location>
</feature>
<feature type="transmembrane region" description="Helical" evidence="6">
    <location>
        <begin position="357"/>
        <end position="377"/>
    </location>
</feature>
<gene>
    <name evidence="7" type="ORF">UR67_C0001G0160</name>
</gene>
<dbReference type="PANTHER" id="PTHR30250:SF11">
    <property type="entry name" value="O-ANTIGEN TRANSPORTER-RELATED"/>
    <property type="match status" value="1"/>
</dbReference>
<dbReference type="Proteomes" id="UP000034581">
    <property type="component" value="Unassembled WGS sequence"/>
</dbReference>
<feature type="transmembrane region" description="Helical" evidence="6">
    <location>
        <begin position="12"/>
        <end position="36"/>
    </location>
</feature>
<feature type="transmembrane region" description="Helical" evidence="6">
    <location>
        <begin position="212"/>
        <end position="231"/>
    </location>
</feature>
<keyword evidence="5 6" id="KW-0472">Membrane</keyword>
<evidence type="ECO:0000256" key="4">
    <source>
        <dbReference type="ARBA" id="ARBA00022989"/>
    </source>
</evidence>
<protein>
    <submittedName>
        <fullName evidence="7">Membrane protein involved in the export of O-antigen and teichoic acid</fullName>
    </submittedName>
</protein>
<evidence type="ECO:0000256" key="5">
    <source>
        <dbReference type="ARBA" id="ARBA00023136"/>
    </source>
</evidence>
<dbReference type="CDD" id="cd13128">
    <property type="entry name" value="MATE_Wzx_like"/>
    <property type="match status" value="1"/>
</dbReference>
<reference evidence="7 8" key="1">
    <citation type="journal article" date="2015" name="Nature">
        <title>rRNA introns, odd ribosomes, and small enigmatic genomes across a large radiation of phyla.</title>
        <authorList>
            <person name="Brown C.T."/>
            <person name="Hug L.A."/>
            <person name="Thomas B.C."/>
            <person name="Sharon I."/>
            <person name="Castelle C.J."/>
            <person name="Singh A."/>
            <person name="Wilkins M.J."/>
            <person name="Williams K.H."/>
            <person name="Banfield J.F."/>
        </authorList>
    </citation>
    <scope>NUCLEOTIDE SEQUENCE [LARGE SCALE GENOMIC DNA]</scope>
</reference>
<accession>A0A0G0C2H2</accession>
<feature type="transmembrane region" description="Helical" evidence="6">
    <location>
        <begin position="331"/>
        <end position="350"/>
    </location>
</feature>
<organism evidence="7 8">
    <name type="scientific">candidate division CPR3 bacterium GW2011_GWF2_35_18</name>
    <dbReference type="NCBI Taxonomy" id="1618350"/>
    <lineage>
        <taxon>Bacteria</taxon>
        <taxon>Bacteria division CPR3</taxon>
    </lineage>
</organism>
<evidence type="ECO:0000256" key="3">
    <source>
        <dbReference type="ARBA" id="ARBA00022692"/>
    </source>
</evidence>
<evidence type="ECO:0000313" key="8">
    <source>
        <dbReference type="Proteomes" id="UP000034581"/>
    </source>
</evidence>
<feature type="transmembrane region" description="Helical" evidence="6">
    <location>
        <begin position="174"/>
        <end position="192"/>
    </location>
</feature>
<feature type="transmembrane region" description="Helical" evidence="6">
    <location>
        <begin position="42"/>
        <end position="60"/>
    </location>
</feature>
<dbReference type="InterPro" id="IPR002797">
    <property type="entry name" value="Polysacc_synth"/>
</dbReference>
<dbReference type="GO" id="GO:0005886">
    <property type="term" value="C:plasma membrane"/>
    <property type="evidence" value="ECO:0007669"/>
    <property type="project" value="UniProtKB-SubCell"/>
</dbReference>
<dbReference type="Pfam" id="PF01943">
    <property type="entry name" value="Polysacc_synt"/>
    <property type="match status" value="1"/>
</dbReference>
<feature type="transmembrane region" description="Helical" evidence="6">
    <location>
        <begin position="146"/>
        <end position="168"/>
    </location>
</feature>
<keyword evidence="2" id="KW-1003">Cell membrane</keyword>
<evidence type="ECO:0000256" key="2">
    <source>
        <dbReference type="ARBA" id="ARBA00022475"/>
    </source>
</evidence>
<evidence type="ECO:0000313" key="7">
    <source>
        <dbReference type="EMBL" id="KKP70251.1"/>
    </source>
</evidence>
<dbReference type="InterPro" id="IPR050833">
    <property type="entry name" value="Poly_Biosynth_Transport"/>
</dbReference>
<evidence type="ECO:0000256" key="6">
    <source>
        <dbReference type="SAM" id="Phobius"/>
    </source>
</evidence>
<feature type="transmembrane region" description="Helical" evidence="6">
    <location>
        <begin position="389"/>
        <end position="409"/>
    </location>
</feature>
<name>A0A0G0C2H2_UNCC3</name>
<feature type="transmembrane region" description="Helical" evidence="6">
    <location>
        <begin position="444"/>
        <end position="462"/>
    </location>
</feature>
<comment type="subcellular location">
    <subcellularLocation>
        <location evidence="1">Cell membrane</location>
        <topology evidence="1">Multi-pass membrane protein</topology>
    </subcellularLocation>
</comment>
<keyword evidence="3 6" id="KW-0812">Transmembrane</keyword>
<feature type="transmembrane region" description="Helical" evidence="6">
    <location>
        <begin position="117"/>
        <end position="139"/>
    </location>
</feature>